<dbReference type="Pfam" id="PF00535">
    <property type="entry name" value="Glycos_transf_2"/>
    <property type="match status" value="1"/>
</dbReference>
<dbReference type="InterPro" id="IPR029044">
    <property type="entry name" value="Nucleotide-diphossugar_trans"/>
</dbReference>
<evidence type="ECO:0000313" key="4">
    <source>
        <dbReference type="Proteomes" id="UP000192940"/>
    </source>
</evidence>
<dbReference type="PANTHER" id="PTHR43630">
    <property type="entry name" value="POLY-BETA-1,6-N-ACETYL-D-GLUCOSAMINE SYNTHASE"/>
    <property type="match status" value="1"/>
</dbReference>
<accession>A0A1X7HRR3</accession>
<dbReference type="EMBL" id="LT840184">
    <property type="protein sequence ID" value="SMF91763.1"/>
    <property type="molecule type" value="Genomic_DNA"/>
</dbReference>
<dbReference type="SUPFAM" id="SSF53448">
    <property type="entry name" value="Nucleotide-diphospho-sugar transferases"/>
    <property type="match status" value="1"/>
</dbReference>
<dbReference type="STRING" id="1313296.SAMN05661091_5563"/>
<dbReference type="PANTHER" id="PTHR43630:SF2">
    <property type="entry name" value="GLYCOSYLTRANSFERASE"/>
    <property type="match status" value="1"/>
</dbReference>
<dbReference type="AlphaFoldDB" id="A0A1X7HRR3"/>
<feature type="compositionally biased region" description="Polar residues" evidence="1">
    <location>
        <begin position="91"/>
        <end position="100"/>
    </location>
</feature>
<dbReference type="SUPFAM" id="SSF48452">
    <property type="entry name" value="TPR-like"/>
    <property type="match status" value="1"/>
</dbReference>
<name>A0A1X7HRR3_9BACL</name>
<dbReference type="InterPro" id="IPR011990">
    <property type="entry name" value="TPR-like_helical_dom_sf"/>
</dbReference>
<sequence>MREKTLSLFMMDRDEQQWIGGCLTSFKDMVDEMIEVGTGSTDQTSENARSLGAGVYCSPSSGSFMETSPYYEKQELSKDAKEERDAKDSPRATNINSQDSLGAIEAYSEQDLMVRDEEHPTHITISLCMIVRQEEGTLAGLLQSVKDIVDEINIVDTGSTDRTKEIAYQFTNRVFDFQWIDDFAAARNFSFSKATKQYILWLDADDILKDQDRERFTVLRQMIRPSIDRITMPYNLSFDGEGNVNTSLRRNRLVRRDCNFQWIGAVHEYLAAYGTFLDSDVCITHHKQKSYTDRNLQIYRKRQQAGETFSTRDLYYFANELRDHTLYEEAARYYDLMLTTEEGWIEDNIQACLKLSECYTHMGNQTKRFESLTRALRYEIPRPEVSCALGEYFFGEKKYETAVFWYRLATEIPPPETMGMSNRNASTWYPHLQLCLCYDRIGDFRKAFEHNEYALQKNPTHPSLLYNRNYFRDTHHLIP</sequence>
<keyword evidence="3" id="KW-0808">Transferase</keyword>
<evidence type="ECO:0000259" key="2">
    <source>
        <dbReference type="Pfam" id="PF00535"/>
    </source>
</evidence>
<keyword evidence="4" id="KW-1185">Reference proteome</keyword>
<gene>
    <name evidence="3" type="ORF">SAMN05661091_5563</name>
</gene>
<dbReference type="GO" id="GO:0016740">
    <property type="term" value="F:transferase activity"/>
    <property type="evidence" value="ECO:0007669"/>
    <property type="project" value="UniProtKB-KW"/>
</dbReference>
<dbReference type="CDD" id="cd02511">
    <property type="entry name" value="Beta4Glucosyltransferase"/>
    <property type="match status" value="1"/>
</dbReference>
<dbReference type="Gene3D" id="1.25.40.10">
    <property type="entry name" value="Tetratricopeptide repeat domain"/>
    <property type="match status" value="1"/>
</dbReference>
<dbReference type="Gene3D" id="3.90.550.10">
    <property type="entry name" value="Spore Coat Polysaccharide Biosynthesis Protein SpsA, Chain A"/>
    <property type="match status" value="1"/>
</dbReference>
<proteinExistence type="predicted"/>
<feature type="region of interest" description="Disordered" evidence="1">
    <location>
        <begin position="66"/>
        <end position="100"/>
    </location>
</feature>
<evidence type="ECO:0000256" key="1">
    <source>
        <dbReference type="SAM" id="MobiDB-lite"/>
    </source>
</evidence>
<feature type="compositionally biased region" description="Basic and acidic residues" evidence="1">
    <location>
        <begin position="72"/>
        <end position="90"/>
    </location>
</feature>
<feature type="domain" description="Glycosyltransferase 2-like" evidence="2">
    <location>
        <begin position="126"/>
        <end position="212"/>
    </location>
</feature>
<reference evidence="3 4" key="1">
    <citation type="submission" date="2017-04" db="EMBL/GenBank/DDBJ databases">
        <authorList>
            <person name="Afonso C.L."/>
            <person name="Miller P.J."/>
            <person name="Scott M.A."/>
            <person name="Spackman E."/>
            <person name="Goraichik I."/>
            <person name="Dimitrov K.M."/>
            <person name="Suarez D.L."/>
            <person name="Swayne D.E."/>
        </authorList>
    </citation>
    <scope>NUCLEOTIDE SEQUENCE [LARGE SCALE GENOMIC DNA]</scope>
    <source>
        <strain evidence="3 4">N3/975</strain>
    </source>
</reference>
<organism evidence="3 4">
    <name type="scientific">Paenibacillus uliginis N3/975</name>
    <dbReference type="NCBI Taxonomy" id="1313296"/>
    <lineage>
        <taxon>Bacteria</taxon>
        <taxon>Bacillati</taxon>
        <taxon>Bacillota</taxon>
        <taxon>Bacilli</taxon>
        <taxon>Bacillales</taxon>
        <taxon>Paenibacillaceae</taxon>
        <taxon>Paenibacillus</taxon>
    </lineage>
</organism>
<dbReference type="Proteomes" id="UP000192940">
    <property type="component" value="Chromosome I"/>
</dbReference>
<dbReference type="InterPro" id="IPR001173">
    <property type="entry name" value="Glyco_trans_2-like"/>
</dbReference>
<protein>
    <submittedName>
        <fullName evidence="3">Glycosyltransferase involved in cell wall bisynthesis</fullName>
    </submittedName>
</protein>
<evidence type="ECO:0000313" key="3">
    <source>
        <dbReference type="EMBL" id="SMF91763.1"/>
    </source>
</evidence>